<reference evidence="1 2" key="1">
    <citation type="submission" date="2014-04" db="EMBL/GenBank/DDBJ databases">
        <title>Evolutionary Origins and Diversification of the Mycorrhizal Mutualists.</title>
        <authorList>
            <consortium name="DOE Joint Genome Institute"/>
            <consortium name="Mycorrhizal Genomics Consortium"/>
            <person name="Kohler A."/>
            <person name="Kuo A."/>
            <person name="Nagy L.G."/>
            <person name="Floudas D."/>
            <person name="Copeland A."/>
            <person name="Barry K.W."/>
            <person name="Cichocki N."/>
            <person name="Veneault-Fourrey C."/>
            <person name="LaButti K."/>
            <person name="Lindquist E.A."/>
            <person name="Lipzen A."/>
            <person name="Lundell T."/>
            <person name="Morin E."/>
            <person name="Murat C."/>
            <person name="Riley R."/>
            <person name="Ohm R."/>
            <person name="Sun H."/>
            <person name="Tunlid A."/>
            <person name="Henrissat B."/>
            <person name="Grigoriev I.V."/>
            <person name="Hibbett D.S."/>
            <person name="Martin F."/>
        </authorList>
    </citation>
    <scope>NUCLEOTIDE SEQUENCE [LARGE SCALE GENOMIC DNA]</scope>
    <source>
        <strain evidence="1 2">Koide BX008</strain>
    </source>
</reference>
<organism evidence="1 2">
    <name type="scientific">Amanita muscaria (strain Koide BX008)</name>
    <dbReference type="NCBI Taxonomy" id="946122"/>
    <lineage>
        <taxon>Eukaryota</taxon>
        <taxon>Fungi</taxon>
        <taxon>Dikarya</taxon>
        <taxon>Basidiomycota</taxon>
        <taxon>Agaricomycotina</taxon>
        <taxon>Agaricomycetes</taxon>
        <taxon>Agaricomycetidae</taxon>
        <taxon>Agaricales</taxon>
        <taxon>Pluteineae</taxon>
        <taxon>Amanitaceae</taxon>
        <taxon>Amanita</taxon>
    </lineage>
</organism>
<evidence type="ECO:0000313" key="2">
    <source>
        <dbReference type="Proteomes" id="UP000054549"/>
    </source>
</evidence>
<keyword evidence="2" id="KW-1185">Reference proteome</keyword>
<dbReference type="EMBL" id="KN818534">
    <property type="protein sequence ID" value="KIL55306.1"/>
    <property type="molecule type" value="Genomic_DNA"/>
</dbReference>
<name>A0A0C2WFC0_AMAMK</name>
<accession>A0A0C2WFC0</accession>
<protein>
    <submittedName>
        <fullName evidence="1">Uncharacterized protein</fullName>
    </submittedName>
</protein>
<evidence type="ECO:0000313" key="1">
    <source>
        <dbReference type="EMBL" id="KIL55306.1"/>
    </source>
</evidence>
<dbReference type="InParanoid" id="A0A0C2WFC0"/>
<dbReference type="AlphaFoldDB" id="A0A0C2WFC0"/>
<sequence length="139" mass="15247">MIESFSPQSTSSSAVEICGSTTMGSARPRPRADQLGLGGLEALMDRCSDNGDGYVEYVGSGMVLIKVVNNSRFRPRIRSLFWISMITASSSSTSTTPATAIPTPNSREPILTTTWDTPPRADPRYTDGRYYMMDEQLPR</sequence>
<proteinExistence type="predicted"/>
<dbReference type="Proteomes" id="UP000054549">
    <property type="component" value="Unassembled WGS sequence"/>
</dbReference>
<gene>
    <name evidence="1" type="ORF">M378DRAFT_173727</name>
</gene>
<dbReference type="HOGENOM" id="CLU_1844589_0_0_1"/>